<dbReference type="GO" id="GO:0006508">
    <property type="term" value="P:proteolysis"/>
    <property type="evidence" value="ECO:0007669"/>
    <property type="project" value="UniProtKB-KW"/>
</dbReference>
<dbReference type="GO" id="GO:0004190">
    <property type="term" value="F:aspartic-type endopeptidase activity"/>
    <property type="evidence" value="ECO:0007669"/>
    <property type="project" value="UniProtKB-KW"/>
</dbReference>
<organism evidence="7 8">
    <name type="scientific">Microthlaspi erraticum</name>
    <dbReference type="NCBI Taxonomy" id="1685480"/>
    <lineage>
        <taxon>Eukaryota</taxon>
        <taxon>Viridiplantae</taxon>
        <taxon>Streptophyta</taxon>
        <taxon>Embryophyta</taxon>
        <taxon>Tracheophyta</taxon>
        <taxon>Spermatophyta</taxon>
        <taxon>Magnoliopsida</taxon>
        <taxon>eudicotyledons</taxon>
        <taxon>Gunneridae</taxon>
        <taxon>Pentapetalae</taxon>
        <taxon>rosids</taxon>
        <taxon>malvids</taxon>
        <taxon>Brassicales</taxon>
        <taxon>Brassicaceae</taxon>
        <taxon>Coluteocarpeae</taxon>
        <taxon>Microthlaspi</taxon>
    </lineage>
</organism>
<dbReference type="EMBL" id="CACVBM020001193">
    <property type="protein sequence ID" value="CAA7038391.1"/>
    <property type="molecule type" value="Genomic_DNA"/>
</dbReference>
<comment type="caution">
    <text evidence="7">The sequence shown here is derived from an EMBL/GenBank/DDBJ whole genome shotgun (WGS) entry which is preliminary data.</text>
</comment>
<dbReference type="PROSITE" id="PS51767">
    <property type="entry name" value="PEPTIDASE_A1"/>
    <property type="match status" value="1"/>
</dbReference>
<evidence type="ECO:0000259" key="6">
    <source>
        <dbReference type="PROSITE" id="PS51767"/>
    </source>
</evidence>
<evidence type="ECO:0000256" key="3">
    <source>
        <dbReference type="ARBA" id="ARBA00022750"/>
    </source>
</evidence>
<protein>
    <recommendedName>
        <fullName evidence="6">Peptidase A1 domain-containing protein</fullName>
    </recommendedName>
</protein>
<keyword evidence="2" id="KW-0645">Protease</keyword>
<evidence type="ECO:0000256" key="4">
    <source>
        <dbReference type="ARBA" id="ARBA00022801"/>
    </source>
</evidence>
<dbReference type="InterPro" id="IPR032799">
    <property type="entry name" value="TAXi_C"/>
</dbReference>
<evidence type="ECO:0000256" key="2">
    <source>
        <dbReference type="ARBA" id="ARBA00022670"/>
    </source>
</evidence>
<name>A0A6D2JP40_9BRAS</name>
<dbReference type="GO" id="GO:0005576">
    <property type="term" value="C:extracellular region"/>
    <property type="evidence" value="ECO:0007669"/>
    <property type="project" value="TreeGrafter"/>
</dbReference>
<evidence type="ECO:0000256" key="5">
    <source>
        <dbReference type="ARBA" id="ARBA00023180"/>
    </source>
</evidence>
<evidence type="ECO:0000313" key="8">
    <source>
        <dbReference type="Proteomes" id="UP000467841"/>
    </source>
</evidence>
<feature type="domain" description="Peptidase A1" evidence="6">
    <location>
        <begin position="1"/>
        <end position="222"/>
    </location>
</feature>
<dbReference type="PROSITE" id="PS00141">
    <property type="entry name" value="ASP_PROTEASE"/>
    <property type="match status" value="1"/>
</dbReference>
<dbReference type="Pfam" id="PF14543">
    <property type="entry name" value="TAXi_N"/>
    <property type="match status" value="1"/>
</dbReference>
<proteinExistence type="inferred from homology"/>
<dbReference type="InterPro" id="IPR032861">
    <property type="entry name" value="TAXi_N"/>
</dbReference>
<reference evidence="7" key="1">
    <citation type="submission" date="2020-01" db="EMBL/GenBank/DDBJ databases">
        <authorList>
            <person name="Mishra B."/>
        </authorList>
    </citation>
    <scope>NUCLEOTIDE SEQUENCE [LARGE SCALE GENOMIC DNA]</scope>
</reference>
<dbReference type="CDD" id="cd05476">
    <property type="entry name" value="pepsin_A_like_plant"/>
    <property type="match status" value="1"/>
</dbReference>
<gene>
    <name evidence="7" type="ORF">MERR_LOCUS25626</name>
</gene>
<feature type="non-terminal residue" evidence="7">
    <location>
        <position position="1"/>
    </location>
</feature>
<dbReference type="InterPro" id="IPR021109">
    <property type="entry name" value="Peptidase_aspartic_dom_sf"/>
</dbReference>
<keyword evidence="5" id="KW-0325">Glycoprotein</keyword>
<evidence type="ECO:0000313" key="7">
    <source>
        <dbReference type="EMBL" id="CAA7038391.1"/>
    </source>
</evidence>
<evidence type="ECO:0000256" key="1">
    <source>
        <dbReference type="ARBA" id="ARBA00007447"/>
    </source>
</evidence>
<dbReference type="AlphaFoldDB" id="A0A6D2JP40"/>
<dbReference type="OrthoDB" id="1027150at2759"/>
<dbReference type="InterPro" id="IPR033121">
    <property type="entry name" value="PEPTIDASE_A1"/>
</dbReference>
<sequence length="230" mass="24403">GCGHNNSGLVSTTSGIVGLNWAATSLTSQMGERFLGLLSYCFSGTGTSKINFGENAIVAGDGTVAADLFRKADKPNNYYLNLDAISVNDNRVETLGTPFYATDGNIVIDSGTTYTFLPGSYLEQVKAAVESVVTAERAPSTYGMLCYYSNLIDIFPVITMHFSGGADLVLDNNNVYVNMGGGGSFCLALMDGDPMQVSIFGNRAQNNFLVGYDPSSMVVSFKPTDCSALF</sequence>
<keyword evidence="4" id="KW-0378">Hydrolase</keyword>
<dbReference type="PANTHER" id="PTHR47967:SF58">
    <property type="entry name" value="ASPARTIC PROTEINASE CDR1-LIKE PROTEIN-RELATED"/>
    <property type="match status" value="1"/>
</dbReference>
<keyword evidence="3" id="KW-0064">Aspartyl protease</keyword>
<comment type="similarity">
    <text evidence="1">Belongs to the peptidase A1 family.</text>
</comment>
<keyword evidence="8" id="KW-1185">Reference proteome</keyword>
<accession>A0A6D2JP40</accession>
<dbReference type="InterPro" id="IPR034161">
    <property type="entry name" value="Pepsin-like_plant"/>
</dbReference>
<dbReference type="SUPFAM" id="SSF50630">
    <property type="entry name" value="Acid proteases"/>
    <property type="match status" value="1"/>
</dbReference>
<dbReference type="InterPro" id="IPR001969">
    <property type="entry name" value="Aspartic_peptidase_AS"/>
</dbReference>
<dbReference type="Pfam" id="PF14541">
    <property type="entry name" value="TAXi_C"/>
    <property type="match status" value="1"/>
</dbReference>
<dbReference type="InterPro" id="IPR051708">
    <property type="entry name" value="Plant_Aspart_Prot_A1"/>
</dbReference>
<dbReference type="Proteomes" id="UP000467841">
    <property type="component" value="Unassembled WGS sequence"/>
</dbReference>
<dbReference type="PANTHER" id="PTHR47967">
    <property type="entry name" value="OS07G0603500 PROTEIN-RELATED"/>
    <property type="match status" value="1"/>
</dbReference>
<dbReference type="Gene3D" id="2.40.70.10">
    <property type="entry name" value="Acid Proteases"/>
    <property type="match status" value="2"/>
</dbReference>